<proteinExistence type="predicted"/>
<organism evidence="1">
    <name type="scientific">Salmonella enterica I</name>
    <dbReference type="NCBI Taxonomy" id="59201"/>
    <lineage>
        <taxon>Bacteria</taxon>
        <taxon>Pseudomonadati</taxon>
        <taxon>Pseudomonadota</taxon>
        <taxon>Gammaproteobacteria</taxon>
        <taxon>Enterobacterales</taxon>
        <taxon>Enterobacteriaceae</taxon>
        <taxon>Salmonella</taxon>
    </lineage>
</organism>
<dbReference type="AlphaFoldDB" id="A0A3R1AJ73"/>
<protein>
    <submittedName>
        <fullName evidence="1">Ankyrin repeat domain-containing protein</fullName>
    </submittedName>
</protein>
<reference evidence="1" key="1">
    <citation type="submission" date="2018-09" db="EMBL/GenBank/DDBJ databases">
        <authorList>
            <person name="Ashton P.M."/>
            <person name="Dallman T."/>
            <person name="Nair S."/>
            <person name="De Pinna E."/>
            <person name="Peters T."/>
            <person name="Grant K."/>
        </authorList>
    </citation>
    <scope>NUCLEOTIDE SEQUENCE [LARGE SCALE GENOMIC DNA]</scope>
    <source>
        <strain evidence="1">598938</strain>
    </source>
</reference>
<dbReference type="EMBL" id="RVVJ01000073">
    <property type="protein sequence ID" value="MML56996.1"/>
    <property type="molecule type" value="Genomic_DNA"/>
</dbReference>
<dbReference type="InterPro" id="IPR036770">
    <property type="entry name" value="Ankyrin_rpt-contain_sf"/>
</dbReference>
<comment type="caution">
    <text evidence="1">The sequence shown here is derived from an EMBL/GenBank/DDBJ whole genome shotgun (WGS) entry which is preliminary data.</text>
</comment>
<name>A0A3R1AJ73_SALET</name>
<gene>
    <name evidence="1" type="ORF">D7N80_27865</name>
</gene>
<accession>A0A3R1AJ73</accession>
<evidence type="ECO:0000313" key="1">
    <source>
        <dbReference type="EMBL" id="MML56996.1"/>
    </source>
</evidence>
<dbReference type="SUPFAM" id="SSF48403">
    <property type="entry name" value="Ankyrin repeat"/>
    <property type="match status" value="1"/>
</dbReference>
<dbReference type="Proteomes" id="UP000885348">
    <property type="component" value="Unassembled WGS sequence"/>
</dbReference>
<sequence length="234" mass="27269">MAAHYDSIQSVFSELIRQYSNPSNKNEKGQNLIFKDYTWNMSDLESLTKNGFNINSTDNFGKTPIFYCKDKIQFRLLILFGANINHVDNEGKNLLFYVNEPENVELMLKLDINKNLTDIKNHCFLSHELFHTIPDVFSSQLKSTEKTNIEIFQVFTNTHNCLKLLNEKEIKFFLSKKVHINFDPLLNPVPFQKTLGLLKEIEASPDTKFTFYSDENKICNLYTLHQLEKKISKG</sequence>
<dbReference type="Gene3D" id="1.25.40.20">
    <property type="entry name" value="Ankyrin repeat-containing domain"/>
    <property type="match status" value="1"/>
</dbReference>